<proteinExistence type="predicted"/>
<reference evidence="2" key="1">
    <citation type="journal article" date="2019" name="Int. J. Syst. Evol. Microbiol.">
        <title>The Global Catalogue of Microorganisms (GCM) 10K type strain sequencing project: providing services to taxonomists for standard genome sequencing and annotation.</title>
        <authorList>
            <consortium name="The Broad Institute Genomics Platform"/>
            <consortium name="The Broad Institute Genome Sequencing Center for Infectious Disease"/>
            <person name="Wu L."/>
            <person name="Ma J."/>
        </authorList>
    </citation>
    <scope>NUCLEOTIDE SEQUENCE [LARGE SCALE GENOMIC DNA]</scope>
    <source>
        <strain evidence="2">JCM 16022</strain>
    </source>
</reference>
<evidence type="ECO:0000313" key="1">
    <source>
        <dbReference type="EMBL" id="GAA2135357.1"/>
    </source>
</evidence>
<accession>A0ABP5KP57</accession>
<protein>
    <submittedName>
        <fullName evidence="1">Uncharacterized protein</fullName>
    </submittedName>
</protein>
<sequence length="68" mass="7035">MRRETFASIAKDQLGWEIGAGRHAEEGGDRAVLARGAQLQRVAEVSGQADDDGDVVGGGFGVHAGLSQ</sequence>
<comment type="caution">
    <text evidence="1">The sequence shown here is derived from an EMBL/GenBank/DDBJ whole genome shotgun (WGS) entry which is preliminary data.</text>
</comment>
<organism evidence="1 2">
    <name type="scientific">Nocardioides koreensis</name>
    <dbReference type="NCBI Taxonomy" id="433651"/>
    <lineage>
        <taxon>Bacteria</taxon>
        <taxon>Bacillati</taxon>
        <taxon>Actinomycetota</taxon>
        <taxon>Actinomycetes</taxon>
        <taxon>Propionibacteriales</taxon>
        <taxon>Nocardioidaceae</taxon>
        <taxon>Nocardioides</taxon>
    </lineage>
</organism>
<gene>
    <name evidence="1" type="ORF">GCM10009844_00560</name>
</gene>
<keyword evidence="2" id="KW-1185">Reference proteome</keyword>
<name>A0ABP5KP57_9ACTN</name>
<dbReference type="EMBL" id="BAAAQR010000001">
    <property type="protein sequence ID" value="GAA2135357.1"/>
    <property type="molecule type" value="Genomic_DNA"/>
</dbReference>
<dbReference type="Proteomes" id="UP001501771">
    <property type="component" value="Unassembled WGS sequence"/>
</dbReference>
<evidence type="ECO:0000313" key="2">
    <source>
        <dbReference type="Proteomes" id="UP001501771"/>
    </source>
</evidence>